<keyword evidence="3" id="KW-0611">Plant defense</keyword>
<evidence type="ECO:0000313" key="7">
    <source>
        <dbReference type="RefSeq" id="XP_048136614.1"/>
    </source>
</evidence>
<dbReference type="PANTHER" id="PTHR11017:SF570">
    <property type="entry name" value="DISEASE RESISTANCE PROTEIN (TIR-NBS CLASS)-RELATED"/>
    <property type="match status" value="1"/>
</dbReference>
<dbReference type="Gene3D" id="1.10.8.430">
    <property type="entry name" value="Helical domain of apoptotic protease-activating factors"/>
    <property type="match status" value="1"/>
</dbReference>
<keyword evidence="2" id="KW-0677">Repeat</keyword>
<reference evidence="7" key="1">
    <citation type="submission" date="2025-08" db="UniProtKB">
        <authorList>
            <consortium name="RefSeq"/>
        </authorList>
    </citation>
    <scope>IDENTIFICATION</scope>
    <source>
        <tissue evidence="7">Leaf</tissue>
    </source>
</reference>
<dbReference type="SMART" id="SM00255">
    <property type="entry name" value="TIR"/>
    <property type="match status" value="1"/>
</dbReference>
<dbReference type="Pfam" id="PF23598">
    <property type="entry name" value="LRR_14"/>
    <property type="match status" value="1"/>
</dbReference>
<dbReference type="InterPro" id="IPR032675">
    <property type="entry name" value="LRR_dom_sf"/>
</dbReference>
<dbReference type="GeneID" id="115748351"/>
<evidence type="ECO:0000259" key="5">
    <source>
        <dbReference type="PROSITE" id="PS50104"/>
    </source>
</evidence>
<dbReference type="InterPro" id="IPR000157">
    <property type="entry name" value="TIR_dom"/>
</dbReference>
<dbReference type="Pfam" id="PF00931">
    <property type="entry name" value="NB-ARC"/>
    <property type="match status" value="1"/>
</dbReference>
<feature type="region of interest" description="Disordered" evidence="4">
    <location>
        <begin position="990"/>
        <end position="1015"/>
    </location>
</feature>
<dbReference type="PRINTS" id="PR00364">
    <property type="entry name" value="DISEASERSIST"/>
</dbReference>
<dbReference type="PANTHER" id="PTHR11017">
    <property type="entry name" value="LEUCINE-RICH REPEAT-CONTAINING PROTEIN"/>
    <property type="match status" value="1"/>
</dbReference>
<dbReference type="Pfam" id="PF23282">
    <property type="entry name" value="WHD_ROQ1"/>
    <property type="match status" value="1"/>
</dbReference>
<sequence>MEKGTNSRASSGPSYEVFLSFRGADTRHQFTDCLYHGMVDAGIIVFRDNESLHVGKEIGGELLQAIQNSEIYVPIFSKNYASSRWCLRELAHMVDCTSKSNGNKEILPIFLDVEPEDVKLKTNLYRQTLSKRQKTSCPEVESWEKALTEVGRIKGWNWKKDQGQGDLIHSVIRTVSAKLKMTHENVTEHLVGIGDRVDAIIKMLDVGSDSVRFLGIHGMGGVGKTTLAKVIFNELSSYFDRCCFLADVRESSKDNNGKVKLQKQLLSNLLGSHSVDQIDHVNDGINMMNKGVLTKKKVLIVLDDVDDKEQFKTLAGKYNWFGSGSGIIVTTRDQSVLMIEGEATSEGLVKKFANILTYDVQEMEFGHALKLFSRHAFRRDSPPDHCVSLSKDIVHTLGNLPLALEITGSSLNSKPEALWVDTLKKLQEAPPMGVQRKLMISYERLDYAQRQVFLDIACLFVYRDKRYPFYVWDACGYYPHDALEVLVLTSLIKIEDGNTIWMHDQVRDLGREIVRQENFNDPCERSRVWNPEEALSIMKRKEGSTKIEALSLGWLDDDEDRIQKHDEFANLRNVRFLEGDGLILVGDFNNLLSNLRWLSWSCVSLLELPKEIECLHALIEIVTPHWRYGLRTCGNLQSLWTFDVPNEKIRKLPYCLGEIVKMRRLDLSKCTNIKELPDSIGKLQSLVELDLSWTSVGHLPDSIGNLKQLKVLRMSCISGIRKLPSAIVLLEKLEELDASHCYNLTGEIPEEFGRLSCLRILDLSNTHVCRLPTTMSRLSNLQILKLDPCPELKQLPVLPPSLTYLSWAPTNGWNYFLSLTTYEQETVAALPTGIGALSQQETFVTALPRSISTLSQLETLTLSCKNMQFLPQLPSSLRELRLRDLAMAQSPDFSNLKKLSILTFFGCSMPEFPGIFDAELDVLGMEFCKFRKLDALFQLEMKRLRSLKMSWCFLPEELDLSRMKNLQDFHGEYVRPIEIEKVMEAQNSKLSKAKNSETVRAPPTRDHEEHCKDAV</sequence>
<name>A0ABM3HJ47_9MYRT</name>
<dbReference type="SUPFAM" id="SSF52200">
    <property type="entry name" value="Toll/Interleukin receptor TIR domain"/>
    <property type="match status" value="1"/>
</dbReference>
<protein>
    <submittedName>
        <fullName evidence="7">Disease resistance protein L6-like</fullName>
    </submittedName>
</protein>
<dbReference type="Pfam" id="PF01582">
    <property type="entry name" value="TIR"/>
    <property type="match status" value="1"/>
</dbReference>
<feature type="domain" description="TIR" evidence="5">
    <location>
        <begin position="13"/>
        <end position="179"/>
    </location>
</feature>
<organism evidence="6 7">
    <name type="scientific">Rhodamnia argentea</name>
    <dbReference type="NCBI Taxonomy" id="178133"/>
    <lineage>
        <taxon>Eukaryota</taxon>
        <taxon>Viridiplantae</taxon>
        <taxon>Streptophyta</taxon>
        <taxon>Embryophyta</taxon>
        <taxon>Tracheophyta</taxon>
        <taxon>Spermatophyta</taxon>
        <taxon>Magnoliopsida</taxon>
        <taxon>eudicotyledons</taxon>
        <taxon>Gunneridae</taxon>
        <taxon>Pentapetalae</taxon>
        <taxon>rosids</taxon>
        <taxon>malvids</taxon>
        <taxon>Myrtales</taxon>
        <taxon>Myrtaceae</taxon>
        <taxon>Myrtoideae</taxon>
        <taxon>Myrteae</taxon>
        <taxon>Australasian group</taxon>
        <taxon>Rhodamnia</taxon>
    </lineage>
</organism>
<dbReference type="InterPro" id="IPR027417">
    <property type="entry name" value="P-loop_NTPase"/>
</dbReference>
<evidence type="ECO:0000256" key="1">
    <source>
        <dbReference type="ARBA" id="ARBA00022614"/>
    </source>
</evidence>
<keyword evidence="6" id="KW-1185">Reference proteome</keyword>
<dbReference type="InterPro" id="IPR055414">
    <property type="entry name" value="LRR_R13L4/SHOC2-like"/>
</dbReference>
<dbReference type="Proteomes" id="UP000827889">
    <property type="component" value="Chromosome 6"/>
</dbReference>
<evidence type="ECO:0000256" key="4">
    <source>
        <dbReference type="SAM" id="MobiDB-lite"/>
    </source>
</evidence>
<dbReference type="InterPro" id="IPR058192">
    <property type="entry name" value="WHD_ROQ1-like"/>
</dbReference>
<dbReference type="InterPro" id="IPR042197">
    <property type="entry name" value="Apaf_helical"/>
</dbReference>
<dbReference type="Gene3D" id="3.40.50.300">
    <property type="entry name" value="P-loop containing nucleotide triphosphate hydrolases"/>
    <property type="match status" value="1"/>
</dbReference>
<dbReference type="Gene3D" id="3.80.10.10">
    <property type="entry name" value="Ribonuclease Inhibitor"/>
    <property type="match status" value="2"/>
</dbReference>
<proteinExistence type="predicted"/>
<evidence type="ECO:0000313" key="6">
    <source>
        <dbReference type="Proteomes" id="UP000827889"/>
    </source>
</evidence>
<dbReference type="PROSITE" id="PS50104">
    <property type="entry name" value="TIR"/>
    <property type="match status" value="1"/>
</dbReference>
<dbReference type="RefSeq" id="XP_048136614.1">
    <property type="nucleotide sequence ID" value="XM_048280657.1"/>
</dbReference>
<dbReference type="Gene3D" id="3.40.50.10140">
    <property type="entry name" value="Toll/interleukin-1 receptor homology (TIR) domain"/>
    <property type="match status" value="1"/>
</dbReference>
<keyword evidence="1" id="KW-0433">Leucine-rich repeat</keyword>
<dbReference type="InterPro" id="IPR035897">
    <property type="entry name" value="Toll_tir_struct_dom_sf"/>
</dbReference>
<evidence type="ECO:0000256" key="3">
    <source>
        <dbReference type="ARBA" id="ARBA00022821"/>
    </source>
</evidence>
<feature type="compositionally biased region" description="Basic and acidic residues" evidence="4">
    <location>
        <begin position="1003"/>
        <end position="1015"/>
    </location>
</feature>
<accession>A0ABM3HJ47</accession>
<gene>
    <name evidence="7" type="primary">LOC115748351</name>
</gene>
<dbReference type="SUPFAM" id="SSF52540">
    <property type="entry name" value="P-loop containing nucleoside triphosphate hydrolases"/>
    <property type="match status" value="1"/>
</dbReference>
<dbReference type="InterPro" id="IPR002182">
    <property type="entry name" value="NB-ARC"/>
</dbReference>
<dbReference type="SUPFAM" id="SSF52058">
    <property type="entry name" value="L domain-like"/>
    <property type="match status" value="1"/>
</dbReference>
<evidence type="ECO:0000256" key="2">
    <source>
        <dbReference type="ARBA" id="ARBA00022737"/>
    </source>
</evidence>
<dbReference type="InterPro" id="IPR044974">
    <property type="entry name" value="Disease_R_plants"/>
</dbReference>